<evidence type="ECO:0000256" key="7">
    <source>
        <dbReference type="ARBA" id="ARBA00023034"/>
    </source>
</evidence>
<evidence type="ECO:0000313" key="11">
    <source>
        <dbReference type="Proteomes" id="UP001445335"/>
    </source>
</evidence>
<reference evidence="10 11" key="1">
    <citation type="journal article" date="2024" name="Nat. Commun.">
        <title>Phylogenomics reveals the evolutionary origins of lichenization in chlorophyte algae.</title>
        <authorList>
            <person name="Puginier C."/>
            <person name="Libourel C."/>
            <person name="Otte J."/>
            <person name="Skaloud P."/>
            <person name="Haon M."/>
            <person name="Grisel S."/>
            <person name="Petersen M."/>
            <person name="Berrin J.G."/>
            <person name="Delaux P.M."/>
            <person name="Dal Grande F."/>
            <person name="Keller J."/>
        </authorList>
    </citation>
    <scope>NUCLEOTIDE SEQUENCE [LARGE SCALE GENOMIC DNA]</scope>
    <source>
        <strain evidence="10 11">SAG 245.80</strain>
    </source>
</reference>
<dbReference type="InterPro" id="IPR051523">
    <property type="entry name" value="KISH_domain"/>
</dbReference>
<dbReference type="InterPro" id="IPR009653">
    <property type="entry name" value="Ksh1"/>
</dbReference>
<organism evidence="10 11">
    <name type="scientific">Elliptochloris bilobata</name>
    <dbReference type="NCBI Taxonomy" id="381761"/>
    <lineage>
        <taxon>Eukaryota</taxon>
        <taxon>Viridiplantae</taxon>
        <taxon>Chlorophyta</taxon>
        <taxon>core chlorophytes</taxon>
        <taxon>Trebouxiophyceae</taxon>
        <taxon>Trebouxiophyceae incertae sedis</taxon>
        <taxon>Elliptochloris clade</taxon>
        <taxon>Elliptochloris</taxon>
    </lineage>
</organism>
<evidence type="ECO:0000256" key="8">
    <source>
        <dbReference type="ARBA" id="ARBA00023136"/>
    </source>
</evidence>
<keyword evidence="4 9" id="KW-0812">Transmembrane</keyword>
<comment type="similarity">
    <text evidence="3 9">Belongs to the KISH family.</text>
</comment>
<dbReference type="EMBL" id="JALJOU010000020">
    <property type="protein sequence ID" value="KAK9838089.1"/>
    <property type="molecule type" value="Genomic_DNA"/>
</dbReference>
<evidence type="ECO:0000256" key="4">
    <source>
        <dbReference type="ARBA" id="ARBA00022692"/>
    </source>
</evidence>
<sequence>MSALFDFRAFLTVVLLTICACTFVKARFPKLLSERTGFRGLFWKAARIGERLSPWVALGCIIMGFALLLS</sequence>
<keyword evidence="5" id="KW-0732">Signal</keyword>
<dbReference type="Proteomes" id="UP001445335">
    <property type="component" value="Unassembled WGS sequence"/>
</dbReference>
<evidence type="ECO:0000256" key="1">
    <source>
        <dbReference type="ARBA" id="ARBA00002154"/>
    </source>
</evidence>
<name>A0AAW1RWD7_9CHLO</name>
<dbReference type="GO" id="GO:0000139">
    <property type="term" value="C:Golgi membrane"/>
    <property type="evidence" value="ECO:0007669"/>
    <property type="project" value="UniProtKB-SubCell"/>
</dbReference>
<dbReference type="Pfam" id="PF06842">
    <property type="entry name" value="DUF1242"/>
    <property type="match status" value="1"/>
</dbReference>
<gene>
    <name evidence="10" type="ORF">WJX81_000415</name>
</gene>
<protein>
    <recommendedName>
        <fullName evidence="9">Protein kish</fullName>
    </recommendedName>
</protein>
<evidence type="ECO:0000256" key="2">
    <source>
        <dbReference type="ARBA" id="ARBA00004614"/>
    </source>
</evidence>
<feature type="transmembrane region" description="Helical" evidence="9">
    <location>
        <begin position="52"/>
        <end position="69"/>
    </location>
</feature>
<keyword evidence="6 9" id="KW-1133">Transmembrane helix</keyword>
<comment type="function">
    <text evidence="1 9">Involved in the early part of the secretory pathway.</text>
</comment>
<dbReference type="AlphaFoldDB" id="A0AAW1RWD7"/>
<evidence type="ECO:0000256" key="6">
    <source>
        <dbReference type="ARBA" id="ARBA00022989"/>
    </source>
</evidence>
<comment type="caution">
    <text evidence="10">The sequence shown here is derived from an EMBL/GenBank/DDBJ whole genome shotgun (WGS) entry which is preliminary data.</text>
</comment>
<evidence type="ECO:0000256" key="3">
    <source>
        <dbReference type="ARBA" id="ARBA00008961"/>
    </source>
</evidence>
<keyword evidence="7" id="KW-0333">Golgi apparatus</keyword>
<dbReference type="PANTHER" id="PTHR13229">
    <property type="entry name" value="PROTEIN KISH-A"/>
    <property type="match status" value="1"/>
</dbReference>
<proteinExistence type="inferred from homology"/>
<keyword evidence="11" id="KW-1185">Reference proteome</keyword>
<evidence type="ECO:0000256" key="9">
    <source>
        <dbReference type="RuleBase" id="RU910717"/>
    </source>
</evidence>
<accession>A0AAW1RWD7</accession>
<comment type="subcellular location">
    <subcellularLocation>
        <location evidence="2">Golgi apparatus membrane</location>
        <topology evidence="2">Single-pass type I membrane protein</topology>
    </subcellularLocation>
</comment>
<evidence type="ECO:0000313" key="10">
    <source>
        <dbReference type="EMBL" id="KAK9838089.1"/>
    </source>
</evidence>
<evidence type="ECO:0000256" key="5">
    <source>
        <dbReference type="ARBA" id="ARBA00022729"/>
    </source>
</evidence>
<keyword evidence="8 9" id="KW-0472">Membrane</keyword>